<dbReference type="EMBL" id="BQNB010014681">
    <property type="protein sequence ID" value="GJT31143.1"/>
    <property type="molecule type" value="Genomic_DNA"/>
</dbReference>
<dbReference type="Proteomes" id="UP001151760">
    <property type="component" value="Unassembled WGS sequence"/>
</dbReference>
<name>A0ABQ5CXX1_9ASTR</name>
<proteinExistence type="predicted"/>
<evidence type="ECO:0000256" key="7">
    <source>
        <dbReference type="ARBA" id="ARBA00022918"/>
    </source>
</evidence>
<organism evidence="10 11">
    <name type="scientific">Tanacetum coccineum</name>
    <dbReference type="NCBI Taxonomy" id="301880"/>
    <lineage>
        <taxon>Eukaryota</taxon>
        <taxon>Viridiplantae</taxon>
        <taxon>Streptophyta</taxon>
        <taxon>Embryophyta</taxon>
        <taxon>Tracheophyta</taxon>
        <taxon>Spermatophyta</taxon>
        <taxon>Magnoliopsida</taxon>
        <taxon>eudicotyledons</taxon>
        <taxon>Gunneridae</taxon>
        <taxon>Pentapetalae</taxon>
        <taxon>asterids</taxon>
        <taxon>campanulids</taxon>
        <taxon>Asterales</taxon>
        <taxon>Asteraceae</taxon>
        <taxon>Asteroideae</taxon>
        <taxon>Anthemideae</taxon>
        <taxon>Anthemidinae</taxon>
        <taxon>Tanacetum</taxon>
    </lineage>
</organism>
<dbReference type="SUPFAM" id="SSF53098">
    <property type="entry name" value="Ribonuclease H-like"/>
    <property type="match status" value="1"/>
</dbReference>
<evidence type="ECO:0000256" key="6">
    <source>
        <dbReference type="ARBA" id="ARBA00022801"/>
    </source>
</evidence>
<dbReference type="Pfam" id="PF08284">
    <property type="entry name" value="RVP_2"/>
    <property type="match status" value="1"/>
</dbReference>
<evidence type="ECO:0000256" key="3">
    <source>
        <dbReference type="ARBA" id="ARBA00022695"/>
    </source>
</evidence>
<keyword evidence="11" id="KW-1185">Reference proteome</keyword>
<dbReference type="CDD" id="cd01647">
    <property type="entry name" value="RT_LTR"/>
    <property type="match status" value="1"/>
</dbReference>
<dbReference type="InterPro" id="IPR043128">
    <property type="entry name" value="Rev_trsase/Diguanyl_cyclase"/>
</dbReference>
<dbReference type="InterPro" id="IPR041373">
    <property type="entry name" value="RT_RNaseH"/>
</dbReference>
<dbReference type="InterPro" id="IPR050951">
    <property type="entry name" value="Retrovirus_Pol_polyprotein"/>
</dbReference>
<dbReference type="CDD" id="cd09274">
    <property type="entry name" value="RNase_HI_RT_Ty3"/>
    <property type="match status" value="1"/>
</dbReference>
<accession>A0ABQ5CXX1</accession>
<protein>
    <recommendedName>
        <fullName evidence="1">RNA-directed DNA polymerase</fullName>
        <ecNumber evidence="1">2.7.7.49</ecNumber>
    </recommendedName>
</protein>
<evidence type="ECO:0000256" key="8">
    <source>
        <dbReference type="SAM" id="MobiDB-lite"/>
    </source>
</evidence>
<dbReference type="Gene3D" id="3.30.70.270">
    <property type="match status" value="2"/>
</dbReference>
<evidence type="ECO:0000256" key="2">
    <source>
        <dbReference type="ARBA" id="ARBA00022679"/>
    </source>
</evidence>
<dbReference type="Gene3D" id="3.10.10.10">
    <property type="entry name" value="HIV Type 1 Reverse Transcriptase, subunit A, domain 1"/>
    <property type="match status" value="2"/>
</dbReference>
<dbReference type="InterPro" id="IPR036397">
    <property type="entry name" value="RNaseH_sf"/>
</dbReference>
<dbReference type="InterPro" id="IPR000477">
    <property type="entry name" value="RT_dom"/>
</dbReference>
<evidence type="ECO:0000313" key="11">
    <source>
        <dbReference type="Proteomes" id="UP001151760"/>
    </source>
</evidence>
<dbReference type="InterPro" id="IPR012337">
    <property type="entry name" value="RNaseH-like_sf"/>
</dbReference>
<dbReference type="Gene3D" id="2.40.70.10">
    <property type="entry name" value="Acid Proteases"/>
    <property type="match status" value="1"/>
</dbReference>
<reference evidence="10" key="2">
    <citation type="submission" date="2022-01" db="EMBL/GenBank/DDBJ databases">
        <authorList>
            <person name="Yamashiro T."/>
            <person name="Shiraishi A."/>
            <person name="Satake H."/>
            <person name="Nakayama K."/>
        </authorList>
    </citation>
    <scope>NUCLEOTIDE SEQUENCE</scope>
</reference>
<keyword evidence="6" id="KW-0378">Hydrolase</keyword>
<evidence type="ECO:0000259" key="9">
    <source>
        <dbReference type="PROSITE" id="PS50878"/>
    </source>
</evidence>
<keyword evidence="2" id="KW-0808">Transferase</keyword>
<evidence type="ECO:0000256" key="1">
    <source>
        <dbReference type="ARBA" id="ARBA00012493"/>
    </source>
</evidence>
<evidence type="ECO:0000256" key="5">
    <source>
        <dbReference type="ARBA" id="ARBA00022759"/>
    </source>
</evidence>
<dbReference type="PANTHER" id="PTHR37984:SF5">
    <property type="entry name" value="PROTEIN NYNRIN-LIKE"/>
    <property type="match status" value="1"/>
</dbReference>
<keyword evidence="3" id="KW-0548">Nucleotidyltransferase</keyword>
<dbReference type="Pfam" id="PF07727">
    <property type="entry name" value="RVT_2"/>
    <property type="match status" value="1"/>
</dbReference>
<dbReference type="PANTHER" id="PTHR37984">
    <property type="entry name" value="PROTEIN CBG26694"/>
    <property type="match status" value="1"/>
</dbReference>
<gene>
    <name evidence="10" type="ORF">Tco_0911418</name>
</gene>
<dbReference type="EC" id="2.7.7.49" evidence="1"/>
<keyword evidence="4" id="KW-0540">Nuclease</keyword>
<dbReference type="PROSITE" id="PS50878">
    <property type="entry name" value="RT_POL"/>
    <property type="match status" value="1"/>
</dbReference>
<keyword evidence="5" id="KW-0255">Endonuclease</keyword>
<dbReference type="InterPro" id="IPR043502">
    <property type="entry name" value="DNA/RNA_pol_sf"/>
</dbReference>
<dbReference type="InterPro" id="IPR021109">
    <property type="entry name" value="Peptidase_aspartic_dom_sf"/>
</dbReference>
<dbReference type="Pfam" id="PF17917">
    <property type="entry name" value="RT_RNaseH"/>
    <property type="match status" value="1"/>
</dbReference>
<dbReference type="Gene3D" id="3.30.420.10">
    <property type="entry name" value="Ribonuclease H-like superfamily/Ribonuclease H"/>
    <property type="match status" value="1"/>
</dbReference>
<sequence>MKKEHQDRLSLIDAKVDQGSASIDDLTLRISSLKILGMVTTRRNSDDDVPNFEAMITAAVANALPNLTAALRTQITNDIRNGAGSSGGGGGDAIPQGIHVWIDRFTKLKPLAFRSAATPTPLIERVIISTPMKNHMLIDHEYVNCPLRFDDRIRPANLLPIHMFDFDVILGMDWLASHRATIDCYARTVIFGNVRQPEFVYHGSSPLKSVKLISAMKARTLISHRCQGFLASVMDTSLESPNIKNLSIVREFDDVFPDELPGLPPAREIEFGIELIPGAEPISKAPYRMAPVELKELKEQLQEMLENGFIRPSVSPWGAPVLFVKKKDGSMRLWAKYFSKIDLRSGYHQLYVREHDISKTAFRTRYGHYEFLVMPFGLTNAPAVFMDLMNRIFHEYLDKFVIVFIDDILVYSKSEEEHERHLQIVLEILRQKKLYAKFSKCEFWLQQVAFLGHIVSADGIIMDPSKVEAITKWSRPTTVTEVRSFLGLAGYYRRFVEGFSRLALPLTQLMRKGEKFVWTDERQESFEELKRRLVSAPILTLPSGSGGFQIYSDASKKGLGCVLMQHGKVIAYASRQLKPYEVNYPTHDLELAAVVFALKIWRHYLYGEACDIFTDHKSLKYIFTQRELNMRQRRWLELLKDYDTNIQYHPGKANVVADALSRKSGMIACFDSIILRDLERLDVELCVRGSGGYWASMRIESNLMLQIKEAQRDDGELWAIVQNVEDGKHTEFSVDDDGVVWFEDRLCVPNDQALREKVMTEAHSSPFTIHPGSTKLQRFETILLPVGDSYVKWDGDFIEFVYGLPTTQNRMMDFEWLDPKFTSHFWKGLQKAWGTRLKFSTAFHPQTDGQSERTIQTLEDMLRACALEWTENVEHLFTNEKVAVAKEKLKEARSRQKSYADKHRRDLEFQVGDCVFSEWFTHQRSNSLGSRASSVPRSNYCIIILLIVQPDSLVRGTLNHSDRQERVMRNKVIPFREMLWEDFTQSVRLPGRPKSLCELVILISLSSSFGKRSVLISCGVSLVIALLLIRMAMSIPSKSDLDNLFGPLYEEYYATSSQKVSGDSAANTTDNDHTSSSSSIVVDQDDAPHIVSSSDEQVANTPNSPIINEVADGFVQEDVAEFDGNMFHNAPQTPEFEIAESSSTYQDPSNMHQFHQQHHSTDRWTKNHPLEQVIGDPSKPVMTRKRLQTNAEVCMYALIVSTIEPKNIKEAMLDHNWIESMQDELNQFKRLDFWELVECPSRLVAKGYRQEEGIDFEESFAPVARLEAVRIFVAYAAHKNFPIFQMDVKTAFLDGPLKEEVFVRQPDGFVDPEFPNHVYRLKKALYSLKQAPRAWYDKLSSLLIEHHFTEGIVDPTLFTRRHGDDIFLVQIYVDDIIFGSTKQVFVKRFEKLMKDNFEMSMIDEMKFFLGLQVHQSPRGIFICQSQYTMDILKKHEIEKCDTVSTPMATTKLDADLQGTLVDQTKYCSMIGGLMYLTASRPDIAFATPNLQNTISLKIRDKP</sequence>
<evidence type="ECO:0000256" key="4">
    <source>
        <dbReference type="ARBA" id="ARBA00022722"/>
    </source>
</evidence>
<dbReference type="SUPFAM" id="SSF56672">
    <property type="entry name" value="DNA/RNA polymerases"/>
    <property type="match status" value="2"/>
</dbReference>
<dbReference type="InterPro" id="IPR013103">
    <property type="entry name" value="RVT_2"/>
</dbReference>
<evidence type="ECO:0000313" key="10">
    <source>
        <dbReference type="EMBL" id="GJT31143.1"/>
    </source>
</evidence>
<dbReference type="Pfam" id="PF00078">
    <property type="entry name" value="RVT_1"/>
    <property type="match status" value="1"/>
</dbReference>
<comment type="caution">
    <text evidence="10">The sequence shown here is derived from an EMBL/GenBank/DDBJ whole genome shotgun (WGS) entry which is preliminary data.</text>
</comment>
<keyword evidence="7" id="KW-0695">RNA-directed DNA polymerase</keyword>
<reference evidence="10" key="1">
    <citation type="journal article" date="2022" name="Int. J. Mol. Sci.">
        <title>Draft Genome of Tanacetum Coccineum: Genomic Comparison of Closely Related Tanacetum-Family Plants.</title>
        <authorList>
            <person name="Yamashiro T."/>
            <person name="Shiraishi A."/>
            <person name="Nakayama K."/>
            <person name="Satake H."/>
        </authorList>
    </citation>
    <scope>NUCLEOTIDE SEQUENCE</scope>
</reference>
<feature type="domain" description="Reverse transcriptase" evidence="9">
    <location>
        <begin position="257"/>
        <end position="455"/>
    </location>
</feature>
<feature type="region of interest" description="Disordered" evidence="8">
    <location>
        <begin position="1061"/>
        <end position="1084"/>
    </location>
</feature>